<dbReference type="InterPro" id="IPR011697">
    <property type="entry name" value="Peptidase_C26"/>
</dbReference>
<keyword evidence="1" id="KW-0378">Hydrolase</keyword>
<organism evidence="1 2">
    <name type="scientific">Nocardia coubleae</name>
    <dbReference type="NCBI Taxonomy" id="356147"/>
    <lineage>
        <taxon>Bacteria</taxon>
        <taxon>Bacillati</taxon>
        <taxon>Actinomycetota</taxon>
        <taxon>Actinomycetes</taxon>
        <taxon>Mycobacteriales</taxon>
        <taxon>Nocardiaceae</taxon>
        <taxon>Nocardia</taxon>
    </lineage>
</organism>
<dbReference type="GO" id="GO:0005829">
    <property type="term" value="C:cytosol"/>
    <property type="evidence" value="ECO:0007669"/>
    <property type="project" value="TreeGrafter"/>
</dbReference>
<keyword evidence="2" id="KW-1185">Reference proteome</keyword>
<reference evidence="1 2" key="1">
    <citation type="submission" date="2020-04" db="EMBL/GenBank/DDBJ databases">
        <title>MicrobeNet Type strains.</title>
        <authorList>
            <person name="Nicholson A.C."/>
        </authorList>
    </citation>
    <scope>NUCLEOTIDE SEQUENCE [LARGE SCALE GENOMIC DNA]</scope>
    <source>
        <strain evidence="1 2">DSM 44960</strain>
    </source>
</reference>
<dbReference type="CDD" id="cd01745">
    <property type="entry name" value="GATase1_2"/>
    <property type="match status" value="1"/>
</dbReference>
<dbReference type="PANTHER" id="PTHR43235">
    <property type="entry name" value="GLUTAMINE AMIDOTRANSFERASE PB2B2.05-RELATED"/>
    <property type="match status" value="1"/>
</dbReference>
<dbReference type="EMBL" id="JAAXOM010000001">
    <property type="protein sequence ID" value="NKX87034.1"/>
    <property type="molecule type" value="Genomic_DNA"/>
</dbReference>
<dbReference type="AlphaFoldDB" id="A0A846W2Q7"/>
<proteinExistence type="predicted"/>
<dbReference type="SUPFAM" id="SSF52317">
    <property type="entry name" value="Class I glutamine amidotransferase-like"/>
    <property type="match status" value="1"/>
</dbReference>
<dbReference type="GO" id="GO:0006598">
    <property type="term" value="P:polyamine catabolic process"/>
    <property type="evidence" value="ECO:0007669"/>
    <property type="project" value="TreeGrafter"/>
</dbReference>
<evidence type="ECO:0000313" key="1">
    <source>
        <dbReference type="EMBL" id="NKX87034.1"/>
    </source>
</evidence>
<dbReference type="PROSITE" id="PS51273">
    <property type="entry name" value="GATASE_TYPE_1"/>
    <property type="match status" value="1"/>
</dbReference>
<dbReference type="Pfam" id="PF07722">
    <property type="entry name" value="Peptidase_C26"/>
    <property type="match status" value="1"/>
</dbReference>
<dbReference type="PANTHER" id="PTHR43235:SF1">
    <property type="entry name" value="GLUTAMINE AMIDOTRANSFERASE PB2B2.05-RELATED"/>
    <property type="match status" value="1"/>
</dbReference>
<gene>
    <name evidence="1" type="ORF">HGA10_06870</name>
</gene>
<dbReference type="PRINTS" id="PR00097">
    <property type="entry name" value="ANTSNTHASEII"/>
</dbReference>
<protein>
    <submittedName>
        <fullName evidence="1">Gamma-glutamyl-gamma-aminobutyrate hydrolase family protein</fullName>
    </submittedName>
</protein>
<dbReference type="Gene3D" id="3.40.50.880">
    <property type="match status" value="1"/>
</dbReference>
<dbReference type="InterPro" id="IPR029062">
    <property type="entry name" value="Class_I_gatase-like"/>
</dbReference>
<name>A0A846W2Q7_9NOCA</name>
<comment type="caution">
    <text evidence="1">The sequence shown here is derived from an EMBL/GenBank/DDBJ whole genome shotgun (WGS) entry which is preliminary data.</text>
</comment>
<accession>A0A846W2Q7</accession>
<dbReference type="Proteomes" id="UP000572007">
    <property type="component" value="Unassembled WGS sequence"/>
</dbReference>
<sequence length="281" mass="30125">MDAVPHHRRRSVRRAVGVGIHALLRVPVTARSTPVKPLIGLTGRRFRMGLISGSHPGYSRRLTDAFFADFAERITRAGGVPVMLPYDADPAALGDWLSGVVITGGQDVHPRWWGGDESVVGEIDAVDNPSVHDPDRDRFETELTTVAIERQIPLLGVCRGMQVLNVTLGGTLIADLPPGPIEHLAAAGPLSDGDPGHVVTFDPGTVAQKVFGDRLVTNSWHHQAVDACGDGLVVTGRTEDGVAEAIELPGAPVLGVQWHPEWMVTDDGALRWLVEAAAEQR</sequence>
<dbReference type="InterPro" id="IPR044668">
    <property type="entry name" value="PuuD-like"/>
</dbReference>
<dbReference type="GO" id="GO:0033969">
    <property type="term" value="F:gamma-glutamyl-gamma-aminobutyrate hydrolase activity"/>
    <property type="evidence" value="ECO:0007669"/>
    <property type="project" value="TreeGrafter"/>
</dbReference>
<evidence type="ECO:0000313" key="2">
    <source>
        <dbReference type="Proteomes" id="UP000572007"/>
    </source>
</evidence>